<evidence type="ECO:0000313" key="3">
    <source>
        <dbReference type="Proteomes" id="UP000247515"/>
    </source>
</evidence>
<accession>A0ABX5MNI3</accession>
<reference evidence="2 3" key="1">
    <citation type="submission" date="2018-05" db="EMBL/GenBank/DDBJ databases">
        <title>Genomic Encyclopedia of Type Strains, Phase IV (KMG-V): Genome sequencing to study the core and pangenomes of soil and plant-associated prokaryotes.</title>
        <authorList>
            <person name="Whitman W."/>
        </authorList>
    </citation>
    <scope>NUCLEOTIDE SEQUENCE [LARGE SCALE GENOMIC DNA]</scope>
    <source>
        <strain evidence="2 3">SIr-6563</strain>
    </source>
</reference>
<dbReference type="EMBL" id="QJJV01000014">
    <property type="protein sequence ID" value="PXX13923.1"/>
    <property type="molecule type" value="Genomic_DNA"/>
</dbReference>
<organism evidence="2 3">
    <name type="scientific">Paraburkholderia tropica</name>
    <dbReference type="NCBI Taxonomy" id="92647"/>
    <lineage>
        <taxon>Bacteria</taxon>
        <taxon>Pseudomonadati</taxon>
        <taxon>Pseudomonadota</taxon>
        <taxon>Betaproteobacteria</taxon>
        <taxon>Burkholderiales</taxon>
        <taxon>Burkholderiaceae</taxon>
        <taxon>Paraburkholderia</taxon>
    </lineage>
</organism>
<evidence type="ECO:0000256" key="1">
    <source>
        <dbReference type="SAM" id="MobiDB-lite"/>
    </source>
</evidence>
<dbReference type="RefSeq" id="WP_110328292.1">
    <property type="nucleotide sequence ID" value="NZ_QJJV01000014.1"/>
</dbReference>
<gene>
    <name evidence="2" type="ORF">C7400_114181</name>
</gene>
<name>A0ABX5MNI3_9BURK</name>
<feature type="region of interest" description="Disordered" evidence="1">
    <location>
        <begin position="106"/>
        <end position="137"/>
    </location>
</feature>
<comment type="caution">
    <text evidence="2">The sequence shown here is derived from an EMBL/GenBank/DDBJ whole genome shotgun (WGS) entry which is preliminary data.</text>
</comment>
<evidence type="ECO:0000313" key="2">
    <source>
        <dbReference type="EMBL" id="PXX13923.1"/>
    </source>
</evidence>
<proteinExistence type="predicted"/>
<protein>
    <submittedName>
        <fullName evidence="2">Uncharacterized protein</fullName>
    </submittedName>
</protein>
<keyword evidence="3" id="KW-1185">Reference proteome</keyword>
<sequence>MDSAQDKITGEIVEAEQLWLIPEVNKDRYVCCGCGIKLTPAAYRPENVVRPYFTARDGDHKPGCDVDGEKKLITKGKKKRLSTPKEGFPAPYPSKLVLRDLRAITGEPGGGDNDATGGGGTRRTGDGNNGTSTSNRRRVANTIRPICRTFINFPYDRDLELEVPGIDAAKYLSVFKKLKWDELARYADARIFYAAIRWSKPLETDEFLEVAVDAGERDQEKRLVRGHRVRVEWADWSKAKRKYVRNEIEAARKEAIAAKDKGTKEKGYLFFVGTQDTDDATLFRVTDHRLICCLVDEITYPTLNK</sequence>
<dbReference type="Proteomes" id="UP000247515">
    <property type="component" value="Unassembled WGS sequence"/>
</dbReference>
<feature type="compositionally biased region" description="Gly residues" evidence="1">
    <location>
        <begin position="107"/>
        <end position="122"/>
    </location>
</feature>